<evidence type="ECO:0000313" key="7">
    <source>
        <dbReference type="Proteomes" id="UP000295701"/>
    </source>
</evidence>
<proteinExistence type="predicted"/>
<reference evidence="6 7" key="1">
    <citation type="submission" date="2019-03" db="EMBL/GenBank/DDBJ databases">
        <title>Primorskyibacter sp. SS33 isolated from sediments.</title>
        <authorList>
            <person name="Xunke S."/>
        </authorList>
    </citation>
    <scope>NUCLEOTIDE SEQUENCE [LARGE SCALE GENOMIC DNA]</scope>
    <source>
        <strain evidence="6 7">SS33</strain>
    </source>
</reference>
<organism evidence="6 7">
    <name type="scientific">Palleronia sediminis</name>
    <dbReference type="NCBI Taxonomy" id="2547833"/>
    <lineage>
        <taxon>Bacteria</taxon>
        <taxon>Pseudomonadati</taxon>
        <taxon>Pseudomonadota</taxon>
        <taxon>Alphaproteobacteria</taxon>
        <taxon>Rhodobacterales</taxon>
        <taxon>Roseobacteraceae</taxon>
        <taxon>Palleronia</taxon>
    </lineage>
</organism>
<keyword evidence="7" id="KW-1185">Reference proteome</keyword>
<feature type="domain" description="4Fe-4S ferredoxin-type" evidence="5">
    <location>
        <begin position="504"/>
        <end position="533"/>
    </location>
</feature>
<dbReference type="PANTHER" id="PTHR43687">
    <property type="entry name" value="ADENYLYLSULFATE REDUCTASE, BETA SUBUNIT"/>
    <property type="match status" value="1"/>
</dbReference>
<evidence type="ECO:0000256" key="1">
    <source>
        <dbReference type="ARBA" id="ARBA00022485"/>
    </source>
</evidence>
<dbReference type="Gene3D" id="3.30.70.20">
    <property type="match status" value="2"/>
</dbReference>
<protein>
    <submittedName>
        <fullName evidence="6">4Fe-4S dicluster domain-containing protein</fullName>
    </submittedName>
</protein>
<dbReference type="InterPro" id="IPR050572">
    <property type="entry name" value="Fe-S_Ferredoxin"/>
</dbReference>
<comment type="caution">
    <text evidence="6">The sequence shown here is derived from an EMBL/GenBank/DDBJ whole genome shotgun (WGS) entry which is preliminary data.</text>
</comment>
<dbReference type="PROSITE" id="PS51379">
    <property type="entry name" value="4FE4S_FER_2"/>
    <property type="match status" value="4"/>
</dbReference>
<sequence>MPTTLLLCDCGGTQPVDRDAIARATGHSCPKVGTALCTTQAARVAEALSAPEADVIVACRQEAPAFEALAEELDVPAPLCIDIRDRAGWSDEGAAAAPKMAALLALGARPRTPAKTRDVVSDGVCLVIGPSEAALAAAEDLADALAVTALVTDLPEILPGPERRFDVVHGRLRRAAGAFGRFEIAIDGFRAARPEGRGPLGFDAPRDGAKSTCDVILDLTGGTPLFPAHEKREGYLRPDPGDPRAVARAVFEAAQMVGTFEKTLFVELEPSLCAHSRARQTGCTRCLDVCPTGAILPDGDAVTVDADICAGCGACSAVCPSQAIAYDDPPVGEIMGQIRALGAAYREAGGRAARLLVHDAGHGREMIALAARMGRGLPAAVIPFEIGSLAAFGHAEAMAALACGFDGVEIVLGPRADRDTLGAQAALVDALTEGAGLGTGRMRLLDLADPDALSDALYAGAPDPIDAEPILPLGRRRDVTRLAVRALAPEGTAPIALPAGAPYGAVAVDRDACTLCLSCVSLCPSGALLDNPDKPQLTFTEDACLQCGLCANICPEDAITLDPRLDPSDAALAPRIMNEEEPFECISCGTPFGVASTIERIVEKLASHSMFINSDNVKLIQMCDDCRVKAQYHSDAAPFAAGNRPRTRTTDDYKQ</sequence>
<dbReference type="SUPFAM" id="SSF54862">
    <property type="entry name" value="4Fe-4S ferredoxins"/>
    <property type="match status" value="1"/>
</dbReference>
<keyword evidence="3" id="KW-0408">Iron</keyword>
<dbReference type="PROSITE" id="PS00198">
    <property type="entry name" value="4FE4S_FER_1"/>
    <property type="match status" value="2"/>
</dbReference>
<evidence type="ECO:0000259" key="5">
    <source>
        <dbReference type="PROSITE" id="PS51379"/>
    </source>
</evidence>
<dbReference type="InterPro" id="IPR017896">
    <property type="entry name" value="4Fe4S_Fe-S-bd"/>
</dbReference>
<accession>A0A4R6A700</accession>
<dbReference type="PANTHER" id="PTHR43687:SF4">
    <property type="entry name" value="BLR5484 PROTEIN"/>
    <property type="match status" value="1"/>
</dbReference>
<dbReference type="GO" id="GO:0051539">
    <property type="term" value="F:4 iron, 4 sulfur cluster binding"/>
    <property type="evidence" value="ECO:0007669"/>
    <property type="project" value="UniProtKB-KW"/>
</dbReference>
<dbReference type="GO" id="GO:0046872">
    <property type="term" value="F:metal ion binding"/>
    <property type="evidence" value="ECO:0007669"/>
    <property type="project" value="UniProtKB-KW"/>
</dbReference>
<feature type="domain" description="4Fe-4S ferredoxin-type" evidence="5">
    <location>
        <begin position="300"/>
        <end position="329"/>
    </location>
</feature>
<feature type="domain" description="4Fe-4S ferredoxin-type" evidence="5">
    <location>
        <begin position="271"/>
        <end position="299"/>
    </location>
</feature>
<dbReference type="Pfam" id="PF13187">
    <property type="entry name" value="Fer4_9"/>
    <property type="match status" value="1"/>
</dbReference>
<keyword evidence="4" id="KW-0411">Iron-sulfur</keyword>
<keyword evidence="1" id="KW-0004">4Fe-4S</keyword>
<evidence type="ECO:0000256" key="3">
    <source>
        <dbReference type="ARBA" id="ARBA00023004"/>
    </source>
</evidence>
<evidence type="ECO:0000256" key="2">
    <source>
        <dbReference type="ARBA" id="ARBA00022723"/>
    </source>
</evidence>
<dbReference type="OrthoDB" id="9800445at2"/>
<dbReference type="InterPro" id="IPR017900">
    <property type="entry name" value="4Fe4S_Fe_S_CS"/>
</dbReference>
<name>A0A4R6A700_9RHOB</name>
<dbReference type="AlphaFoldDB" id="A0A4R6A700"/>
<dbReference type="Proteomes" id="UP000295701">
    <property type="component" value="Unassembled WGS sequence"/>
</dbReference>
<gene>
    <name evidence="6" type="ORF">E2L08_09390</name>
</gene>
<keyword evidence="2" id="KW-0479">Metal-binding</keyword>
<evidence type="ECO:0000256" key="4">
    <source>
        <dbReference type="ARBA" id="ARBA00023014"/>
    </source>
</evidence>
<dbReference type="EMBL" id="SNAA01000009">
    <property type="protein sequence ID" value="TDL79511.1"/>
    <property type="molecule type" value="Genomic_DNA"/>
</dbReference>
<feature type="domain" description="4Fe-4S ferredoxin-type" evidence="5">
    <location>
        <begin position="535"/>
        <end position="564"/>
    </location>
</feature>
<dbReference type="RefSeq" id="WP_133396815.1">
    <property type="nucleotide sequence ID" value="NZ_SNAA01000009.1"/>
</dbReference>
<dbReference type="Pfam" id="PF12838">
    <property type="entry name" value="Fer4_7"/>
    <property type="match status" value="1"/>
</dbReference>
<evidence type="ECO:0000313" key="6">
    <source>
        <dbReference type="EMBL" id="TDL79511.1"/>
    </source>
</evidence>